<protein>
    <recommendedName>
        <fullName evidence="6">Zinc-type alcohol dehydrogenase-like protein</fullName>
    </recommendedName>
</protein>
<dbReference type="GO" id="GO:0008270">
    <property type="term" value="F:zinc ion binding"/>
    <property type="evidence" value="ECO:0007669"/>
    <property type="project" value="InterPro"/>
</dbReference>
<evidence type="ECO:0000313" key="9">
    <source>
        <dbReference type="Proteomes" id="UP000036045"/>
    </source>
</evidence>
<keyword evidence="3" id="KW-0963">Cytoplasm</keyword>
<dbReference type="OrthoDB" id="9792162at2"/>
<dbReference type="InterPro" id="IPR014182">
    <property type="entry name" value="ADH_Zn_typ-1"/>
</dbReference>
<organism evidence="8 9">
    <name type="scientific">Niallia circulans</name>
    <name type="common">Bacillus circulans</name>
    <dbReference type="NCBI Taxonomy" id="1397"/>
    <lineage>
        <taxon>Bacteria</taxon>
        <taxon>Bacillati</taxon>
        <taxon>Bacillota</taxon>
        <taxon>Bacilli</taxon>
        <taxon>Bacillales</taxon>
        <taxon>Bacillaceae</taxon>
        <taxon>Niallia</taxon>
    </lineage>
</organism>
<dbReference type="InterPro" id="IPR020843">
    <property type="entry name" value="ER"/>
</dbReference>
<dbReference type="SMART" id="SM00829">
    <property type="entry name" value="PKS_ER"/>
    <property type="match status" value="1"/>
</dbReference>
<keyword evidence="6" id="KW-0479">Metal-binding</keyword>
<evidence type="ECO:0000259" key="7">
    <source>
        <dbReference type="SMART" id="SM00829"/>
    </source>
</evidence>
<comment type="caution">
    <text evidence="8">The sequence shown here is derived from an EMBL/GenBank/DDBJ whole genome shotgun (WGS) entry which is preliminary data.</text>
</comment>
<dbReference type="Pfam" id="PF13602">
    <property type="entry name" value="ADH_zinc_N_2"/>
    <property type="match status" value="1"/>
</dbReference>
<dbReference type="Proteomes" id="UP000036045">
    <property type="component" value="Unassembled WGS sequence"/>
</dbReference>
<reference evidence="8 9" key="1">
    <citation type="submission" date="2015-05" db="EMBL/GenBank/DDBJ databases">
        <title>Whole genome sequence and identification of bacterial endophytes from Costus igneus.</title>
        <authorList>
            <person name="Lee Y.P."/>
            <person name="Gan H.M."/>
            <person name="Eng W."/>
            <person name="Wheatley M.S."/>
            <person name="Caraballo A."/>
            <person name="Polter S."/>
            <person name="Savka M.A."/>
            <person name="Hudson A.O."/>
        </authorList>
    </citation>
    <scope>NUCLEOTIDE SEQUENCE [LARGE SCALE GENOMIC DNA]</scope>
    <source>
        <strain evidence="8 9">RIT379</strain>
    </source>
</reference>
<evidence type="ECO:0000256" key="6">
    <source>
        <dbReference type="RuleBase" id="RU364000"/>
    </source>
</evidence>
<comment type="subunit">
    <text evidence="2">Homotetramer.</text>
</comment>
<dbReference type="GO" id="GO:0003723">
    <property type="term" value="F:RNA binding"/>
    <property type="evidence" value="ECO:0007669"/>
    <property type="project" value="UniProtKB-KW"/>
</dbReference>
<dbReference type="PATRIC" id="fig|1397.4.peg.2681"/>
<sequence length="339" mass="38148">MKAVGLYKYLPIEKEESLIDVQVEKPTPTKRDILVKIKAVSINPVDVKVRAPKDKEETEPRILGWDASGVVEEIGPDCTMFKPGDEVFYSGDLTRPGTYSEYHLVDERIVGLKPKSLNFAQSAALPLTSITAWESLFDRLMIDINNYEENQSKSILIIGGAGGVGSIAIQLAKMAGLQVIATASREESKQWVNKLGADYIINHHENFRTQLQDHDIKGVEYILCLNETEQHWQNMADIIFPQGRICSIVEMANPIDLTALKNKSVTFVWEFMFTRSMYETPDMIKQHELLSKLNKLIDDGKVTTTLTETLRPINAETLRKAHKIVETGSMIGKIVVENE</sequence>
<dbReference type="EMBL" id="LDPH01000026">
    <property type="protein sequence ID" value="KLV23252.1"/>
    <property type="molecule type" value="Genomic_DNA"/>
</dbReference>
<keyword evidence="6" id="KW-0560">Oxidoreductase</keyword>
<dbReference type="PANTHER" id="PTHR44154:SF1">
    <property type="entry name" value="QUINONE OXIDOREDUCTASE"/>
    <property type="match status" value="1"/>
</dbReference>
<proteinExistence type="inferred from homology"/>
<evidence type="ECO:0000313" key="8">
    <source>
        <dbReference type="EMBL" id="KLV23252.1"/>
    </source>
</evidence>
<evidence type="ECO:0000256" key="1">
    <source>
        <dbReference type="ARBA" id="ARBA00004496"/>
    </source>
</evidence>
<dbReference type="PANTHER" id="PTHR44154">
    <property type="entry name" value="QUINONE OXIDOREDUCTASE"/>
    <property type="match status" value="1"/>
</dbReference>
<dbReference type="NCBIfam" id="TIGR02817">
    <property type="entry name" value="adh_fam_1"/>
    <property type="match status" value="1"/>
</dbReference>
<comment type="subcellular location">
    <subcellularLocation>
        <location evidence="1">Cytoplasm</location>
    </subcellularLocation>
</comment>
<dbReference type="InterPro" id="IPR051603">
    <property type="entry name" value="Zinc-ADH_QOR/CCCR"/>
</dbReference>
<gene>
    <name evidence="8" type="ORF">ABW02_19720</name>
</gene>
<dbReference type="Pfam" id="PF08240">
    <property type="entry name" value="ADH_N"/>
    <property type="match status" value="1"/>
</dbReference>
<keyword evidence="9" id="KW-1185">Reference proteome</keyword>
<dbReference type="CDD" id="cd08252">
    <property type="entry name" value="AL_MDR"/>
    <property type="match status" value="1"/>
</dbReference>
<dbReference type="Gene3D" id="3.40.50.720">
    <property type="entry name" value="NAD(P)-binding Rossmann-like Domain"/>
    <property type="match status" value="1"/>
</dbReference>
<dbReference type="RefSeq" id="WP_047943960.1">
    <property type="nucleotide sequence ID" value="NZ_JARTLH010000019.1"/>
</dbReference>
<dbReference type="PROSITE" id="PS01162">
    <property type="entry name" value="QOR_ZETA_CRYSTAL"/>
    <property type="match status" value="1"/>
</dbReference>
<name>A0A0J1IB93_NIACI</name>
<dbReference type="InterPro" id="IPR013154">
    <property type="entry name" value="ADH-like_N"/>
</dbReference>
<dbReference type="InterPro" id="IPR036291">
    <property type="entry name" value="NAD(P)-bd_dom_sf"/>
</dbReference>
<dbReference type="InterPro" id="IPR011032">
    <property type="entry name" value="GroES-like_sf"/>
</dbReference>
<dbReference type="SUPFAM" id="SSF51735">
    <property type="entry name" value="NAD(P)-binding Rossmann-fold domains"/>
    <property type="match status" value="1"/>
</dbReference>
<evidence type="ECO:0000256" key="4">
    <source>
        <dbReference type="ARBA" id="ARBA00022857"/>
    </source>
</evidence>
<comment type="similarity">
    <text evidence="6">Belongs to the zinc-containing alcohol dehydrogenase family. Quinone oxidoreductase subfamily.</text>
</comment>
<feature type="domain" description="Enoyl reductase (ER)" evidence="7">
    <location>
        <begin position="17"/>
        <end position="336"/>
    </location>
</feature>
<dbReference type="Gene3D" id="3.90.180.10">
    <property type="entry name" value="Medium-chain alcohol dehydrogenases, catalytic domain"/>
    <property type="match status" value="1"/>
</dbReference>
<dbReference type="SUPFAM" id="SSF50129">
    <property type="entry name" value="GroES-like"/>
    <property type="match status" value="1"/>
</dbReference>
<dbReference type="GO" id="GO:0016491">
    <property type="term" value="F:oxidoreductase activity"/>
    <property type="evidence" value="ECO:0007669"/>
    <property type="project" value="UniProtKB-KW"/>
</dbReference>
<keyword evidence="5" id="KW-0694">RNA-binding</keyword>
<dbReference type="InterPro" id="IPR002364">
    <property type="entry name" value="Quin_OxRdtase/zeta-crystal_CS"/>
</dbReference>
<keyword evidence="6" id="KW-0862">Zinc</keyword>
<keyword evidence="4" id="KW-0521">NADP</keyword>
<dbReference type="GO" id="GO:0005737">
    <property type="term" value="C:cytoplasm"/>
    <property type="evidence" value="ECO:0007669"/>
    <property type="project" value="UniProtKB-SubCell"/>
</dbReference>
<evidence type="ECO:0000256" key="5">
    <source>
        <dbReference type="ARBA" id="ARBA00022884"/>
    </source>
</evidence>
<accession>A0A0J1IB93</accession>
<dbReference type="AlphaFoldDB" id="A0A0J1IB93"/>
<evidence type="ECO:0000256" key="3">
    <source>
        <dbReference type="ARBA" id="ARBA00022490"/>
    </source>
</evidence>
<evidence type="ECO:0000256" key="2">
    <source>
        <dbReference type="ARBA" id="ARBA00011881"/>
    </source>
</evidence>